<name>A0A3M6T9B8_POCDA</name>
<feature type="non-terminal residue" evidence="1">
    <location>
        <position position="141"/>
    </location>
</feature>
<gene>
    <name evidence="1" type="ORF">pdam_00022376</name>
</gene>
<dbReference type="Gene3D" id="2.60.120.200">
    <property type="match status" value="1"/>
</dbReference>
<accession>A0A3M6T9B8</accession>
<evidence type="ECO:0000313" key="1">
    <source>
        <dbReference type="EMBL" id="RMX37931.1"/>
    </source>
</evidence>
<sequence length="141" mass="15922">AQYSFVDENATKHLEIAQVSMTAAVLSQCSFFNDLCQWKEKTTNGSSWKTGGDYQGAYLLGVSEGSLESPKMPWKESFKETYSCLQFKYILPGTTTEGRNSTLEVFVGNEEQMALLWRVQGYHGNKSSRGYVSWESKKDVM</sequence>
<dbReference type="InterPro" id="IPR013320">
    <property type="entry name" value="ConA-like_dom_sf"/>
</dbReference>
<reference evidence="1 2" key="1">
    <citation type="journal article" date="2018" name="Sci. Rep.">
        <title>Comparative analysis of the Pocillopora damicornis genome highlights role of immune system in coral evolution.</title>
        <authorList>
            <person name="Cunning R."/>
            <person name="Bay R.A."/>
            <person name="Gillette P."/>
            <person name="Baker A.C."/>
            <person name="Traylor-Knowles N."/>
        </authorList>
    </citation>
    <scope>NUCLEOTIDE SEQUENCE [LARGE SCALE GENOMIC DNA]</scope>
    <source>
        <strain evidence="1">RSMAS</strain>
        <tissue evidence="1">Whole animal</tissue>
    </source>
</reference>
<dbReference type="OrthoDB" id="5987576at2759"/>
<keyword evidence="2" id="KW-1185">Reference proteome</keyword>
<dbReference type="SUPFAM" id="SSF49899">
    <property type="entry name" value="Concanavalin A-like lectins/glucanases"/>
    <property type="match status" value="1"/>
</dbReference>
<comment type="caution">
    <text evidence="1">The sequence shown here is derived from an EMBL/GenBank/DDBJ whole genome shotgun (WGS) entry which is preliminary data.</text>
</comment>
<organism evidence="1 2">
    <name type="scientific">Pocillopora damicornis</name>
    <name type="common">Cauliflower coral</name>
    <name type="synonym">Millepora damicornis</name>
    <dbReference type="NCBI Taxonomy" id="46731"/>
    <lineage>
        <taxon>Eukaryota</taxon>
        <taxon>Metazoa</taxon>
        <taxon>Cnidaria</taxon>
        <taxon>Anthozoa</taxon>
        <taxon>Hexacorallia</taxon>
        <taxon>Scleractinia</taxon>
        <taxon>Astrocoeniina</taxon>
        <taxon>Pocilloporidae</taxon>
        <taxon>Pocillopora</taxon>
    </lineage>
</organism>
<feature type="non-terminal residue" evidence="1">
    <location>
        <position position="1"/>
    </location>
</feature>
<evidence type="ECO:0008006" key="3">
    <source>
        <dbReference type="Google" id="ProtNLM"/>
    </source>
</evidence>
<proteinExistence type="predicted"/>
<evidence type="ECO:0000313" key="2">
    <source>
        <dbReference type="Proteomes" id="UP000275408"/>
    </source>
</evidence>
<dbReference type="Proteomes" id="UP000275408">
    <property type="component" value="Unassembled WGS sequence"/>
</dbReference>
<dbReference type="AlphaFoldDB" id="A0A3M6T9B8"/>
<dbReference type="EMBL" id="RCHS01004064">
    <property type="protein sequence ID" value="RMX37931.1"/>
    <property type="molecule type" value="Genomic_DNA"/>
</dbReference>
<protein>
    <recommendedName>
        <fullName evidence="3">MAM domain-containing protein</fullName>
    </recommendedName>
</protein>